<dbReference type="InterPro" id="IPR001638">
    <property type="entry name" value="Solute-binding_3/MltF_N"/>
</dbReference>
<gene>
    <name evidence="7" type="ORF">H9L42_15630</name>
</gene>
<evidence type="ECO:0000256" key="2">
    <source>
        <dbReference type="ARBA" id="ARBA00010742"/>
    </source>
</evidence>
<evidence type="ECO:0000256" key="4">
    <source>
        <dbReference type="ARBA" id="ARBA00022729"/>
    </source>
</evidence>
<protein>
    <submittedName>
        <fullName evidence="7">Aliphatic sulfonate ABC transporter substrate-binding protein</fullName>
    </submittedName>
</protein>
<dbReference type="PANTHER" id="PTHR30024:SF47">
    <property type="entry name" value="TAURINE-BINDING PERIPLASMIC PROTEIN"/>
    <property type="match status" value="1"/>
</dbReference>
<keyword evidence="8" id="KW-1185">Reference proteome</keyword>
<dbReference type="GO" id="GO:0042597">
    <property type="term" value="C:periplasmic space"/>
    <property type="evidence" value="ECO:0007669"/>
    <property type="project" value="UniProtKB-SubCell"/>
</dbReference>
<dbReference type="PROSITE" id="PS51257">
    <property type="entry name" value="PROKAR_LIPOPROTEIN"/>
    <property type="match status" value="1"/>
</dbReference>
<comment type="similarity">
    <text evidence="2">Belongs to the bacterial solute-binding protein SsuA/TauA family.</text>
</comment>
<evidence type="ECO:0000256" key="1">
    <source>
        <dbReference type="ARBA" id="ARBA00004418"/>
    </source>
</evidence>
<reference evidence="7" key="1">
    <citation type="submission" date="2020-08" db="EMBL/GenBank/DDBJ databases">
        <title>Genome public.</title>
        <authorList>
            <person name="Liu C."/>
            <person name="Sun Q."/>
        </authorList>
    </citation>
    <scope>NUCLEOTIDE SEQUENCE</scope>
    <source>
        <strain evidence="7">BX12</strain>
    </source>
</reference>
<comment type="subcellular location">
    <subcellularLocation>
        <location evidence="1">Periplasm</location>
    </subcellularLocation>
</comment>
<evidence type="ECO:0000313" key="8">
    <source>
        <dbReference type="Proteomes" id="UP000602647"/>
    </source>
</evidence>
<feature type="chain" id="PRO_5038820758" evidence="5">
    <location>
        <begin position="20"/>
        <end position="347"/>
    </location>
</feature>
<feature type="signal peptide" evidence="5">
    <location>
        <begin position="1"/>
        <end position="19"/>
    </location>
</feature>
<dbReference type="SMART" id="SM00062">
    <property type="entry name" value="PBPb"/>
    <property type="match status" value="1"/>
</dbReference>
<evidence type="ECO:0000313" key="7">
    <source>
        <dbReference type="EMBL" id="MBC6681243.1"/>
    </source>
</evidence>
<dbReference type="PANTHER" id="PTHR30024">
    <property type="entry name" value="ALIPHATIC SULFONATES-BINDING PROTEIN-RELATED"/>
    <property type="match status" value="1"/>
</dbReference>
<dbReference type="GO" id="GO:0016020">
    <property type="term" value="C:membrane"/>
    <property type="evidence" value="ECO:0007669"/>
    <property type="project" value="InterPro"/>
</dbReference>
<dbReference type="InterPro" id="IPR010067">
    <property type="entry name" value="ABC_SsuA_sub-bd"/>
</dbReference>
<evidence type="ECO:0000256" key="3">
    <source>
        <dbReference type="ARBA" id="ARBA00022448"/>
    </source>
</evidence>
<evidence type="ECO:0000259" key="6">
    <source>
        <dbReference type="SMART" id="SM00062"/>
    </source>
</evidence>
<comment type="caution">
    <text evidence="7">The sequence shown here is derived from an EMBL/GenBank/DDBJ whole genome shotgun (WGS) entry which is preliminary data.</text>
</comment>
<evidence type="ECO:0000256" key="5">
    <source>
        <dbReference type="SAM" id="SignalP"/>
    </source>
</evidence>
<organism evidence="7 8">
    <name type="scientific">Zhenpiania hominis</name>
    <dbReference type="NCBI Taxonomy" id="2763644"/>
    <lineage>
        <taxon>Bacteria</taxon>
        <taxon>Bacillati</taxon>
        <taxon>Bacillota</taxon>
        <taxon>Clostridia</taxon>
        <taxon>Peptostreptococcales</taxon>
        <taxon>Anaerovoracaceae</taxon>
        <taxon>Zhenpiania</taxon>
    </lineage>
</organism>
<accession>A0A923NLB5</accession>
<dbReference type="EMBL" id="JACRYT010000029">
    <property type="protein sequence ID" value="MBC6681243.1"/>
    <property type="molecule type" value="Genomic_DNA"/>
</dbReference>
<dbReference type="GO" id="GO:0042918">
    <property type="term" value="P:alkanesulfonate transmembrane transport"/>
    <property type="evidence" value="ECO:0007669"/>
    <property type="project" value="TreeGrafter"/>
</dbReference>
<dbReference type="RefSeq" id="WP_187304338.1">
    <property type="nucleotide sequence ID" value="NZ_CBCTON010000003.1"/>
</dbReference>
<dbReference type="NCBIfam" id="TIGR01728">
    <property type="entry name" value="SsuA_fam"/>
    <property type="match status" value="1"/>
</dbReference>
<keyword evidence="4 5" id="KW-0732">Signal</keyword>
<proteinExistence type="inferred from homology"/>
<dbReference type="GO" id="GO:0042626">
    <property type="term" value="F:ATPase-coupled transmembrane transporter activity"/>
    <property type="evidence" value="ECO:0007669"/>
    <property type="project" value="InterPro"/>
</dbReference>
<dbReference type="InterPro" id="IPR015168">
    <property type="entry name" value="SsuA/THI5"/>
</dbReference>
<keyword evidence="3" id="KW-0813">Transport</keyword>
<sequence length="347" mass="37777">MKVKRILTVVLVLMITALALTGCGGSDTDSSGENGLPEKVTIAMQPLTSVGIIPVQEDGFSKMDVTAEVKNFDSGRDMVNALTSDSVDFAMMLGICPTTVGLTSGSDYKIIWVDCLIRDSEGLVVRENSGIKDVRDLKGKKVGVTTASSGHYGLLCALEDAGMSAEDIEIVDLQPDAINSAWQRGDIDAAYTWNPTLINLKNNGGNVLLTGADLAEKGHQTVNFHVVRTEFAEQYPELVKQYCSVLADAAALYESDPDKAYEIVGAYHELSVDETKEQMSDEYVTLENQLSDEAFGNDTIAKNILEVAEFMKEQGEIEDAKDLEFFKNAIDTSYIEALLAEQQETEE</sequence>
<dbReference type="SUPFAM" id="SSF53850">
    <property type="entry name" value="Periplasmic binding protein-like II"/>
    <property type="match status" value="1"/>
</dbReference>
<dbReference type="Proteomes" id="UP000602647">
    <property type="component" value="Unassembled WGS sequence"/>
</dbReference>
<feature type="domain" description="Solute-binding protein family 3/N-terminal" evidence="6">
    <location>
        <begin position="39"/>
        <end position="258"/>
    </location>
</feature>
<dbReference type="Pfam" id="PF09084">
    <property type="entry name" value="NMT1"/>
    <property type="match status" value="1"/>
</dbReference>
<name>A0A923NLB5_9FIRM</name>
<dbReference type="Gene3D" id="3.40.190.10">
    <property type="entry name" value="Periplasmic binding protein-like II"/>
    <property type="match status" value="2"/>
</dbReference>
<dbReference type="AlphaFoldDB" id="A0A923NLB5"/>